<dbReference type="STRING" id="414004.CENSYa_1529"/>
<keyword evidence="4" id="KW-0808">Transferase</keyword>
<proteinExistence type="inferred from homology"/>
<protein>
    <submittedName>
        <fullName evidence="4">Thymidylate kinase</fullName>
    </submittedName>
</protein>
<dbReference type="AlphaFoldDB" id="A0RXT4"/>
<name>A0RXT4_CENSY</name>
<dbReference type="InterPro" id="IPR039430">
    <property type="entry name" value="Thymidylate_kin-like_dom"/>
</dbReference>
<dbReference type="Proteomes" id="UP000000758">
    <property type="component" value="Chromosome"/>
</dbReference>
<evidence type="ECO:0000256" key="1">
    <source>
        <dbReference type="ARBA" id="ARBA00009776"/>
    </source>
</evidence>
<dbReference type="GO" id="GO:0006233">
    <property type="term" value="P:dTDP biosynthetic process"/>
    <property type="evidence" value="ECO:0007669"/>
    <property type="project" value="TreeGrafter"/>
</dbReference>
<dbReference type="KEGG" id="csy:CENSYa_1529"/>
<dbReference type="GO" id="GO:0006235">
    <property type="term" value="P:dTTP biosynthetic process"/>
    <property type="evidence" value="ECO:0007669"/>
    <property type="project" value="TreeGrafter"/>
</dbReference>
<dbReference type="SUPFAM" id="SSF52540">
    <property type="entry name" value="P-loop containing nucleoside triphosphate hydrolases"/>
    <property type="match status" value="1"/>
</dbReference>
<evidence type="ECO:0000313" key="4">
    <source>
        <dbReference type="EMBL" id="ABK78151.1"/>
    </source>
</evidence>
<dbReference type="HOGENOM" id="CLU_1451364_0_0_2"/>
<dbReference type="PANTHER" id="PTHR10344:SF1">
    <property type="entry name" value="THYMIDYLATE KINASE"/>
    <property type="match status" value="1"/>
</dbReference>
<dbReference type="EnsemblBacteria" id="ABK78151">
    <property type="protein sequence ID" value="ABK78151"/>
    <property type="gene ID" value="CENSYa_1529"/>
</dbReference>
<feature type="region of interest" description="Disordered" evidence="2">
    <location>
        <begin position="138"/>
        <end position="186"/>
    </location>
</feature>
<reference evidence="4 5" key="1">
    <citation type="journal article" date="2006" name="Proc. Natl. Acad. Sci. U.S.A.">
        <title>Genomic analysis of the uncultivated marine crenarchaeote Cenarchaeum symbiosum.</title>
        <authorList>
            <person name="Hallam S.J."/>
            <person name="Konstantinidis K.T."/>
            <person name="Putnam N."/>
            <person name="Schleper C."/>
            <person name="Watanabe Y."/>
            <person name="Sugahara J."/>
            <person name="Preston C."/>
            <person name="de la Torre J."/>
            <person name="Richardson P.M."/>
            <person name="DeLong E.F."/>
        </authorList>
    </citation>
    <scope>NUCLEOTIDE SEQUENCE [LARGE SCALE GENOMIC DNA]</scope>
    <source>
        <strain evidence="5">A</strain>
    </source>
</reference>
<evidence type="ECO:0000313" key="5">
    <source>
        <dbReference type="Proteomes" id="UP000000758"/>
    </source>
</evidence>
<dbReference type="InterPro" id="IPR027417">
    <property type="entry name" value="P-loop_NTPase"/>
</dbReference>
<dbReference type="GO" id="GO:0005737">
    <property type="term" value="C:cytoplasm"/>
    <property type="evidence" value="ECO:0007669"/>
    <property type="project" value="TreeGrafter"/>
</dbReference>
<comment type="similarity">
    <text evidence="1">Belongs to the thymidylate kinase family.</text>
</comment>
<feature type="compositionally biased region" description="Polar residues" evidence="2">
    <location>
        <begin position="146"/>
        <end position="163"/>
    </location>
</feature>
<evidence type="ECO:0000256" key="2">
    <source>
        <dbReference type="SAM" id="MobiDB-lite"/>
    </source>
</evidence>
<sequence>MGIQAVIIVIEGCDQAGKQTQAGLLAGALNRKGRKARVFAFPDYTTPVGKMMKKQLEGRGFEPRVFHCLAAANRWEKAGEIRAASSGGSVAILDRYRQSNMVYGVLNGLSRRWLAGLDAGLPRADVVILLDIKQKEAFRRKPSGRDPSSGTHHSPSRWQQNTGGPPRQAGGRLWTRRAQRTRCTAG</sequence>
<dbReference type="GO" id="GO:0006227">
    <property type="term" value="P:dUDP biosynthetic process"/>
    <property type="evidence" value="ECO:0007669"/>
    <property type="project" value="TreeGrafter"/>
</dbReference>
<dbReference type="GO" id="GO:0004798">
    <property type="term" value="F:dTMP kinase activity"/>
    <property type="evidence" value="ECO:0007669"/>
    <property type="project" value="TreeGrafter"/>
</dbReference>
<dbReference type="PANTHER" id="PTHR10344">
    <property type="entry name" value="THYMIDYLATE KINASE"/>
    <property type="match status" value="1"/>
</dbReference>
<gene>
    <name evidence="4" type="ordered locus">CENSYa_1529</name>
</gene>
<organism evidence="4 5">
    <name type="scientific">Cenarchaeum symbiosum (strain A)</name>
    <dbReference type="NCBI Taxonomy" id="414004"/>
    <lineage>
        <taxon>Archaea</taxon>
        <taxon>Nitrososphaerota</taxon>
        <taxon>Candidatus Cenarchaeales</taxon>
        <taxon>Candidatus Cenarchaeaceae</taxon>
        <taxon>Candidatus Cenarchaeum</taxon>
    </lineage>
</organism>
<feature type="domain" description="Thymidylate kinase-like" evidence="3">
    <location>
        <begin position="10"/>
        <end position="141"/>
    </location>
</feature>
<keyword evidence="4" id="KW-0418">Kinase</keyword>
<dbReference type="EMBL" id="DP000238">
    <property type="protein sequence ID" value="ABK78151.1"/>
    <property type="molecule type" value="Genomic_DNA"/>
</dbReference>
<keyword evidence="5" id="KW-1185">Reference proteome</keyword>
<dbReference type="Pfam" id="PF02223">
    <property type="entry name" value="Thymidylate_kin"/>
    <property type="match status" value="1"/>
</dbReference>
<dbReference type="Gene3D" id="3.40.50.300">
    <property type="entry name" value="P-loop containing nucleotide triphosphate hydrolases"/>
    <property type="match status" value="1"/>
</dbReference>
<evidence type="ECO:0000259" key="3">
    <source>
        <dbReference type="Pfam" id="PF02223"/>
    </source>
</evidence>
<accession>A0RXT4</accession>